<sequence length="320" mass="36857">IHVSMHGEEGLFPGHMTLNEVINILKGMKSSTTSARTDLPIPLNILSPIHECQEVSQRSVVGQKPLLMPTFMDCGFSTGHKDSEDGYNNPMNLSKVNSRERSPGIEMDSISMIQTHRCLQTEEKDVSDVIPQDYRSSNQLTSMYHGFSQREDSFEVVPKEEVQQDIMVPAEQLQSEMITRPQQNEDCQNSERDYTCESHQERHNRVPKTYQCGECPRTFKYPSSLLSHQRRHKKERTFVCNTCHKDFYTKSDLNVHSVIHKGKKPFACNTCGQSFSHTTNLIAHERIHTGEKPYTCSLCNHSFRQSSTYHRHRRLCHKSE</sequence>
<keyword evidence="2" id="KW-0862">Zinc</keyword>
<feature type="domain" description="C2H2-type" evidence="3">
    <location>
        <begin position="238"/>
        <end position="265"/>
    </location>
</feature>
<dbReference type="SUPFAM" id="SSF57667">
    <property type="entry name" value="beta-beta-alpha zinc fingers"/>
    <property type="match status" value="2"/>
</dbReference>
<keyword evidence="2" id="KW-0863">Zinc-finger</keyword>
<evidence type="ECO:0000256" key="1">
    <source>
        <dbReference type="ARBA" id="ARBA00004123"/>
    </source>
</evidence>
<dbReference type="InterPro" id="IPR013087">
    <property type="entry name" value="Znf_C2H2_type"/>
</dbReference>
<dbReference type="PROSITE" id="PS00028">
    <property type="entry name" value="ZINC_FINGER_C2H2_1"/>
    <property type="match status" value="4"/>
</dbReference>
<dbReference type="PROSITE" id="PS50157">
    <property type="entry name" value="ZINC_FINGER_C2H2_2"/>
    <property type="match status" value="4"/>
</dbReference>
<dbReference type="SMART" id="SM00355">
    <property type="entry name" value="ZnF_C2H2"/>
    <property type="match status" value="4"/>
</dbReference>
<evidence type="ECO:0000259" key="3">
    <source>
        <dbReference type="PROSITE" id="PS50157"/>
    </source>
</evidence>
<evidence type="ECO:0000313" key="4">
    <source>
        <dbReference type="Proteomes" id="UP000886700"/>
    </source>
</evidence>
<keyword evidence="2" id="KW-0479">Metal-binding</keyword>
<comment type="subcellular location">
    <subcellularLocation>
        <location evidence="1">Nucleus</location>
    </subcellularLocation>
</comment>
<feature type="non-terminal residue" evidence="5">
    <location>
        <position position="1"/>
    </location>
</feature>
<accession>A0ABM2WP18</accession>
<dbReference type="RefSeq" id="XP_040590158.1">
    <property type="nucleotide sequence ID" value="XM_040734224.1"/>
</dbReference>
<organism evidence="4 5">
    <name type="scientific">Mesocricetus auratus</name>
    <name type="common">Golden hamster</name>
    <dbReference type="NCBI Taxonomy" id="10036"/>
    <lineage>
        <taxon>Eukaryota</taxon>
        <taxon>Metazoa</taxon>
        <taxon>Chordata</taxon>
        <taxon>Craniata</taxon>
        <taxon>Vertebrata</taxon>
        <taxon>Euteleostomi</taxon>
        <taxon>Mammalia</taxon>
        <taxon>Eutheria</taxon>
        <taxon>Euarchontoglires</taxon>
        <taxon>Glires</taxon>
        <taxon>Rodentia</taxon>
        <taxon>Myomorpha</taxon>
        <taxon>Muroidea</taxon>
        <taxon>Cricetidae</taxon>
        <taxon>Cricetinae</taxon>
        <taxon>Mesocricetus</taxon>
    </lineage>
</organism>
<dbReference type="Proteomes" id="UP000886700">
    <property type="component" value="Unplaced"/>
</dbReference>
<dbReference type="PANTHER" id="PTHR16515:SF60">
    <property type="entry name" value="ZINC FINGER PROTEIN 436"/>
    <property type="match status" value="1"/>
</dbReference>
<evidence type="ECO:0000313" key="5">
    <source>
        <dbReference type="RefSeq" id="XP_040590158.1"/>
    </source>
</evidence>
<feature type="domain" description="C2H2-type" evidence="3">
    <location>
        <begin position="266"/>
        <end position="293"/>
    </location>
</feature>
<dbReference type="InterPro" id="IPR050331">
    <property type="entry name" value="Zinc_finger"/>
</dbReference>
<dbReference type="InterPro" id="IPR036236">
    <property type="entry name" value="Znf_C2H2_sf"/>
</dbReference>
<dbReference type="PANTHER" id="PTHR16515">
    <property type="entry name" value="PR DOMAIN ZINC FINGER PROTEIN"/>
    <property type="match status" value="1"/>
</dbReference>
<evidence type="ECO:0000256" key="2">
    <source>
        <dbReference type="PROSITE-ProRule" id="PRU00042"/>
    </source>
</evidence>
<proteinExistence type="predicted"/>
<feature type="domain" description="C2H2-type" evidence="3">
    <location>
        <begin position="210"/>
        <end position="237"/>
    </location>
</feature>
<dbReference type="Pfam" id="PF00096">
    <property type="entry name" value="zf-C2H2"/>
    <property type="match status" value="3"/>
</dbReference>
<dbReference type="Gene3D" id="3.30.160.60">
    <property type="entry name" value="Classic Zinc Finger"/>
    <property type="match status" value="4"/>
</dbReference>
<gene>
    <name evidence="5" type="primary">LOC121135444</name>
</gene>
<dbReference type="GeneID" id="121135444"/>
<keyword evidence="4" id="KW-1185">Reference proteome</keyword>
<name>A0ABM2WP18_MESAU</name>
<protein>
    <submittedName>
        <fullName evidence="5">Zinc finger and SCAN domain-containing protein 4-like</fullName>
    </submittedName>
</protein>
<reference evidence="5" key="1">
    <citation type="submission" date="2025-08" db="UniProtKB">
        <authorList>
            <consortium name="RefSeq"/>
        </authorList>
    </citation>
    <scope>IDENTIFICATION</scope>
    <source>
        <tissue evidence="5">Liver</tissue>
    </source>
</reference>
<feature type="domain" description="C2H2-type" evidence="3">
    <location>
        <begin position="294"/>
        <end position="320"/>
    </location>
</feature>